<evidence type="ECO:0000259" key="1">
    <source>
        <dbReference type="Pfam" id="PF01266"/>
    </source>
</evidence>
<proteinExistence type="predicted"/>
<evidence type="ECO:0000313" key="2">
    <source>
        <dbReference type="EMBL" id="MBO3115904.1"/>
    </source>
</evidence>
<name>A0ABS3SZJ9_9FLAO</name>
<protein>
    <submittedName>
        <fullName evidence="2">FAD-dependent oxidoreductase</fullName>
    </submittedName>
</protein>
<dbReference type="InterPro" id="IPR006076">
    <property type="entry name" value="FAD-dep_OxRdtase"/>
</dbReference>
<sequence>MRQVDYIIVGCGLAGISFAEKLRANSQSFMVFDNSSQQSSLAAAGLYNPVILKRFTPVWKVKEQLKIALPLYANIEKDLSIKIDYRLRILRRFSSVEEQNLWFTASDKSTLEDFMGLNIVKNTNPLIDAPFGFGEVLQAGRLDTEELIRRYKAFLIKEQWLVSERFDYQNLQILEDQFVYGDLVSKYIVFAEGFGVKQNPFFNDIPLNGTKGEVLTVRIPQLKIDYAVKSSVFIIPLGNDLYTVGSTYNWSDTSNLPTNEAKQELLTKLKSFITSDVEVVNHVAGIRPTVKDRRPLVGRHPKFHNMYMLNGLGTRGVLIGPYVAEQLINHIEFGESLDEEININRFL</sequence>
<gene>
    <name evidence="2" type="ORF">J4050_04050</name>
</gene>
<evidence type="ECO:0000313" key="3">
    <source>
        <dbReference type="Proteomes" id="UP000676776"/>
    </source>
</evidence>
<keyword evidence="3" id="KW-1185">Reference proteome</keyword>
<feature type="domain" description="FAD dependent oxidoreductase" evidence="1">
    <location>
        <begin position="5"/>
        <end position="327"/>
    </location>
</feature>
<accession>A0ABS3SZJ9</accession>
<reference evidence="2 3" key="1">
    <citation type="submission" date="2021-03" db="EMBL/GenBank/DDBJ databases">
        <title>Winogradskyella sp. nov., isolated from costal sediment.</title>
        <authorList>
            <person name="Gao C."/>
        </authorList>
    </citation>
    <scope>NUCLEOTIDE SEQUENCE [LARGE SCALE GENOMIC DNA]</scope>
    <source>
        <strain evidence="2 3">DF17</strain>
    </source>
</reference>
<dbReference type="EMBL" id="JAGEVF010000002">
    <property type="protein sequence ID" value="MBO3115904.1"/>
    <property type="molecule type" value="Genomic_DNA"/>
</dbReference>
<dbReference type="Proteomes" id="UP000676776">
    <property type="component" value="Unassembled WGS sequence"/>
</dbReference>
<dbReference type="InterPro" id="IPR036188">
    <property type="entry name" value="FAD/NAD-bd_sf"/>
</dbReference>
<dbReference type="SUPFAM" id="SSF51971">
    <property type="entry name" value="Nucleotide-binding domain"/>
    <property type="match status" value="1"/>
</dbReference>
<dbReference type="RefSeq" id="WP_208152669.1">
    <property type="nucleotide sequence ID" value="NZ_JAGEVF010000002.1"/>
</dbReference>
<dbReference type="SUPFAM" id="SSF54373">
    <property type="entry name" value="FAD-linked reductases, C-terminal domain"/>
    <property type="match status" value="1"/>
</dbReference>
<comment type="caution">
    <text evidence="2">The sequence shown here is derived from an EMBL/GenBank/DDBJ whole genome shotgun (WGS) entry which is preliminary data.</text>
</comment>
<dbReference type="Gene3D" id="3.50.50.60">
    <property type="entry name" value="FAD/NAD(P)-binding domain"/>
    <property type="match status" value="1"/>
</dbReference>
<organism evidence="2 3">
    <name type="scientific">Winogradskyella pelagia</name>
    <dbReference type="NCBI Taxonomy" id="2819984"/>
    <lineage>
        <taxon>Bacteria</taxon>
        <taxon>Pseudomonadati</taxon>
        <taxon>Bacteroidota</taxon>
        <taxon>Flavobacteriia</taxon>
        <taxon>Flavobacteriales</taxon>
        <taxon>Flavobacteriaceae</taxon>
        <taxon>Winogradskyella</taxon>
    </lineage>
</organism>
<dbReference type="PANTHER" id="PTHR13847">
    <property type="entry name" value="SARCOSINE DEHYDROGENASE-RELATED"/>
    <property type="match status" value="1"/>
</dbReference>
<dbReference type="Gene3D" id="3.30.9.10">
    <property type="entry name" value="D-Amino Acid Oxidase, subunit A, domain 2"/>
    <property type="match status" value="1"/>
</dbReference>
<dbReference type="Pfam" id="PF01266">
    <property type="entry name" value="DAO"/>
    <property type="match status" value="1"/>
</dbReference>